<evidence type="ECO:0000259" key="1">
    <source>
        <dbReference type="Pfam" id="PF09500"/>
    </source>
</evidence>
<dbReference type="Pfam" id="PF09500">
    <property type="entry name" value="YiiD_C"/>
    <property type="match status" value="1"/>
</dbReference>
<feature type="domain" description="Thioesterase putative" evidence="1">
    <location>
        <begin position="11"/>
        <end position="151"/>
    </location>
</feature>
<dbReference type="AlphaFoldDB" id="A0A3N7J359"/>
<evidence type="ECO:0000313" key="2">
    <source>
        <dbReference type="EMBL" id="RQP25372.1"/>
    </source>
</evidence>
<evidence type="ECO:0000313" key="3">
    <source>
        <dbReference type="Proteomes" id="UP000267464"/>
    </source>
</evidence>
<reference evidence="2 3" key="1">
    <citation type="submission" date="2018-08" db="EMBL/GenBank/DDBJ databases">
        <authorList>
            <person name="Khan S.A."/>
            <person name="Jeon C.O."/>
            <person name="Chun B.H."/>
            <person name="Jeong S.E."/>
        </authorList>
    </citation>
    <scope>NUCLEOTIDE SEQUENCE [LARGE SCALE GENOMIC DNA]</scope>
    <source>
        <strain evidence="2 3">S-16</strain>
    </source>
</reference>
<keyword evidence="3" id="KW-1185">Reference proteome</keyword>
<sequence>MRAGEILLPSNLQQYLHAHIPLSAAMQVSVLELGMDFVHLAAPLAPNINHRETVFGGSASAVAILAAWSLLHVRMRAAGVDSRLVIQRNTMDYGLPIDGDFTARSSLAQPEQWGFFLRMLARKGKARIEVVSVLECAGTVVGKLSGEFVALGKSAKD</sequence>
<organism evidence="2 3">
    <name type="scientific">Piscinibacter terrae</name>
    <dbReference type="NCBI Taxonomy" id="2496871"/>
    <lineage>
        <taxon>Bacteria</taxon>
        <taxon>Pseudomonadati</taxon>
        <taxon>Pseudomonadota</taxon>
        <taxon>Betaproteobacteria</taxon>
        <taxon>Burkholderiales</taxon>
        <taxon>Sphaerotilaceae</taxon>
        <taxon>Piscinibacter</taxon>
    </lineage>
</organism>
<dbReference type="EMBL" id="QUSW01000002">
    <property type="protein sequence ID" value="RQP25372.1"/>
    <property type="molecule type" value="Genomic_DNA"/>
</dbReference>
<comment type="caution">
    <text evidence="2">The sequence shown here is derived from an EMBL/GenBank/DDBJ whole genome shotgun (WGS) entry which is preliminary data.</text>
</comment>
<gene>
    <name evidence="2" type="ORF">DZC73_11150</name>
</gene>
<dbReference type="InterPro" id="IPR012660">
    <property type="entry name" value="YiiD_C"/>
</dbReference>
<accession>A0A3N7J359</accession>
<name>A0A3N7J359_9BURK</name>
<dbReference type="Proteomes" id="UP000267464">
    <property type="component" value="Unassembled WGS sequence"/>
</dbReference>
<dbReference type="Gene3D" id="3.10.129.10">
    <property type="entry name" value="Hotdog Thioesterase"/>
    <property type="match status" value="1"/>
</dbReference>
<dbReference type="NCBIfam" id="TIGR02447">
    <property type="entry name" value="yiiD_Cterm"/>
    <property type="match status" value="1"/>
</dbReference>
<dbReference type="OrthoDB" id="572024at2"/>
<proteinExistence type="predicted"/>
<reference evidence="2 3" key="2">
    <citation type="submission" date="2018-12" db="EMBL/GenBank/DDBJ databases">
        <title>Rhizobacter gummiphilus sp. nov., a rubber-degrading bacterium isolated from the soil of a botanical garden in Japan.</title>
        <authorList>
            <person name="Shunsuke S.S."/>
        </authorList>
    </citation>
    <scope>NUCLEOTIDE SEQUENCE [LARGE SCALE GENOMIC DNA]</scope>
    <source>
        <strain evidence="2 3">S-16</strain>
    </source>
</reference>
<protein>
    <submittedName>
        <fullName evidence="2">Thioesterase</fullName>
    </submittedName>
</protein>
<dbReference type="InterPro" id="IPR029069">
    <property type="entry name" value="HotDog_dom_sf"/>
</dbReference>
<dbReference type="SUPFAM" id="SSF54637">
    <property type="entry name" value="Thioesterase/thiol ester dehydrase-isomerase"/>
    <property type="match status" value="1"/>
</dbReference>